<reference evidence="2" key="1">
    <citation type="submission" date="2019-06" db="EMBL/GenBank/DDBJ databases">
        <title>Alistipes onderdonkii subsp. vulgaris subsp. nov., Alistipes dispar sp. nov. and Alistipes communis sp. nov., isolated from human faeces, and creation of Alistipes onderdonkii subsp. onderdonkii subsp. nov.</title>
        <authorList>
            <person name="Sakamoto M."/>
            <person name="Ikeyama N."/>
            <person name="Ogata Y."/>
            <person name="Suda W."/>
            <person name="Iino T."/>
            <person name="Hattori M."/>
            <person name="Ohkuma M."/>
        </authorList>
    </citation>
    <scope>NUCLEOTIDE SEQUENCE [LARGE SCALE GENOMIC DNA]</scope>
    <source>
        <strain evidence="2">5CBH24</strain>
    </source>
</reference>
<dbReference type="EMBL" id="AP019735">
    <property type="protein sequence ID" value="BBL03140.1"/>
    <property type="molecule type" value="Genomic_DNA"/>
</dbReference>
<keyword evidence="2" id="KW-1185">Reference proteome</keyword>
<name>A0A4Y1WPV5_9BACT</name>
<proteinExistence type="predicted"/>
<dbReference type="Proteomes" id="UP000318946">
    <property type="component" value="Chromosome"/>
</dbReference>
<evidence type="ECO:0000313" key="2">
    <source>
        <dbReference type="Proteomes" id="UP000318946"/>
    </source>
</evidence>
<accession>A0A4Y1WPV5</accession>
<dbReference type="AlphaFoldDB" id="A0A4Y1WPV5"/>
<dbReference type="InterPro" id="IPR024361">
    <property type="entry name" value="BACON"/>
</dbReference>
<dbReference type="CDD" id="cd14948">
    <property type="entry name" value="BACON"/>
    <property type="match status" value="1"/>
</dbReference>
<dbReference type="Gene3D" id="2.60.40.10">
    <property type="entry name" value="Immunoglobulins"/>
    <property type="match status" value="1"/>
</dbReference>
<sequence length="298" mass="32304">MLMSAGAVVFNACSDDNTDSDGGVGTLEVTPASLETIADYGGSFSFDVRSNSYWHVSVEDADELPLDWASADIVSGMGNASVNLSVETNDGQAVRTGRIVFELDDMSSRTEIPFSQQGNDAGGTETVYAITPISDFFLCDPQSADGGEYRVYTCTFDADTETVTFSQTGNTVWRIGGTDDKTSRVFGKSQIYNGRFATTGWGGEDWEKSALIVKMKATSDLKGRLRFGFGFVSADAVPKNWECTWSADGKSWNKGMEVAATPYTDFSPTFELKSTSPYKMARFSISEGQTIKKAISYI</sequence>
<evidence type="ECO:0000313" key="1">
    <source>
        <dbReference type="EMBL" id="BBL03140.1"/>
    </source>
</evidence>
<gene>
    <name evidence="1" type="ORF">A5CBH24_04530</name>
</gene>
<organism evidence="1 2">
    <name type="scientific">Alistipes communis</name>
    <dbReference type="NCBI Taxonomy" id="2585118"/>
    <lineage>
        <taxon>Bacteria</taxon>
        <taxon>Pseudomonadati</taxon>
        <taxon>Bacteroidota</taxon>
        <taxon>Bacteroidia</taxon>
        <taxon>Bacteroidales</taxon>
        <taxon>Rikenellaceae</taxon>
        <taxon>Alistipes</taxon>
    </lineage>
</organism>
<dbReference type="KEGG" id="acou:A5CBH24_04530"/>
<protein>
    <submittedName>
        <fullName evidence="1">Uncharacterized protein</fullName>
    </submittedName>
</protein>
<dbReference type="InterPro" id="IPR013783">
    <property type="entry name" value="Ig-like_fold"/>
</dbReference>